<evidence type="ECO:0000313" key="9">
    <source>
        <dbReference type="Proteomes" id="UP000231019"/>
    </source>
</evidence>
<dbReference type="InterPro" id="IPR001451">
    <property type="entry name" value="Hexapep"/>
</dbReference>
<evidence type="ECO:0000256" key="1">
    <source>
        <dbReference type="ARBA" id="ARBA00022490"/>
    </source>
</evidence>
<dbReference type="CDD" id="cd04649">
    <property type="entry name" value="LbH_THP_succinylT_putative"/>
    <property type="match status" value="1"/>
</dbReference>
<dbReference type="InterPro" id="IPR032784">
    <property type="entry name" value="THDPS_M"/>
</dbReference>
<evidence type="ECO:0000256" key="6">
    <source>
        <dbReference type="ARBA" id="ARBA00023315"/>
    </source>
</evidence>
<keyword evidence="1" id="KW-0963">Cytoplasm</keyword>
<dbReference type="GO" id="GO:0019877">
    <property type="term" value="P:diaminopimelate biosynthetic process"/>
    <property type="evidence" value="ECO:0007669"/>
    <property type="project" value="UniProtKB-KW"/>
</dbReference>
<evidence type="ECO:0000256" key="2">
    <source>
        <dbReference type="ARBA" id="ARBA00022605"/>
    </source>
</evidence>
<dbReference type="HAMAP" id="MF_02122">
    <property type="entry name" value="DapD_type2"/>
    <property type="match status" value="1"/>
</dbReference>
<evidence type="ECO:0000256" key="3">
    <source>
        <dbReference type="ARBA" id="ARBA00022679"/>
    </source>
</evidence>
<evidence type="ECO:0000313" key="8">
    <source>
        <dbReference type="EMBL" id="PIW18317.1"/>
    </source>
</evidence>
<dbReference type="EMBL" id="PFFQ01000013">
    <property type="protein sequence ID" value="PIW18317.1"/>
    <property type="molecule type" value="Genomic_DNA"/>
</dbReference>
<gene>
    <name evidence="8" type="ORF">COW36_05820</name>
</gene>
<dbReference type="InterPro" id="IPR026586">
    <property type="entry name" value="Type2_DapD"/>
</dbReference>
<comment type="caution">
    <text evidence="8">The sequence shown here is derived from an EMBL/GenBank/DDBJ whole genome shotgun (WGS) entry which is preliminary data.</text>
</comment>
<keyword evidence="4" id="KW-0220">Diaminopimelate biosynthesis</keyword>
<evidence type="ECO:0000256" key="4">
    <source>
        <dbReference type="ARBA" id="ARBA00022915"/>
    </source>
</evidence>
<name>A0A2M7G8A0_9BACT</name>
<proteinExistence type="inferred from homology"/>
<protein>
    <submittedName>
        <fullName evidence="8">2,3,4,5-tetrahydropyridine-2,6-dicarboxylate N-succinyltransferase</fullName>
    </submittedName>
</protein>
<dbReference type="Gene3D" id="2.160.10.10">
    <property type="entry name" value="Hexapeptide repeat proteins"/>
    <property type="match status" value="1"/>
</dbReference>
<keyword evidence="3 8" id="KW-0808">Transferase</keyword>
<organism evidence="8 9">
    <name type="scientific">bacterium (Candidatus Blackallbacteria) CG17_big_fil_post_rev_8_21_14_2_50_48_46</name>
    <dbReference type="NCBI Taxonomy" id="2014261"/>
    <lineage>
        <taxon>Bacteria</taxon>
        <taxon>Candidatus Blackallbacteria</taxon>
    </lineage>
</organism>
<dbReference type="Gene3D" id="3.30.70.2010">
    <property type="match status" value="1"/>
</dbReference>
<dbReference type="InterPro" id="IPR011004">
    <property type="entry name" value="Trimer_LpxA-like_sf"/>
</dbReference>
<dbReference type="Pfam" id="PF14789">
    <property type="entry name" value="THDPS_M"/>
    <property type="match status" value="1"/>
</dbReference>
<dbReference type="InterPro" id="IPR038361">
    <property type="entry name" value="THDPS_M_sf"/>
</dbReference>
<dbReference type="GO" id="GO:0008666">
    <property type="term" value="F:2,3,4,5-tetrahydropyridine-2,6-dicarboxylate N-succinyltransferase activity"/>
    <property type="evidence" value="ECO:0007669"/>
    <property type="project" value="InterPro"/>
</dbReference>
<evidence type="ECO:0000259" key="7">
    <source>
        <dbReference type="Pfam" id="PF14789"/>
    </source>
</evidence>
<dbReference type="Gene3D" id="3.30.60.70">
    <property type="entry name" value="Trimeric LpxA-like enzymes"/>
    <property type="match status" value="1"/>
</dbReference>
<keyword evidence="5" id="KW-0457">Lysine biosynthesis</keyword>
<dbReference type="GO" id="GO:0009085">
    <property type="term" value="P:lysine biosynthetic process"/>
    <property type="evidence" value="ECO:0007669"/>
    <property type="project" value="UniProtKB-KW"/>
</dbReference>
<keyword evidence="6" id="KW-0012">Acyltransferase</keyword>
<accession>A0A2M7G8A0</accession>
<keyword evidence="2" id="KW-0028">Amino-acid biosynthesis</keyword>
<dbReference type="AlphaFoldDB" id="A0A2M7G8A0"/>
<dbReference type="Pfam" id="PF14602">
    <property type="entry name" value="Hexapep_2"/>
    <property type="match status" value="1"/>
</dbReference>
<dbReference type="SUPFAM" id="SSF51161">
    <property type="entry name" value="Trimeric LpxA-like enzymes"/>
    <property type="match status" value="1"/>
</dbReference>
<sequence>MFSNSGPLLEALVTRFLLQNDAFTVLSQTDLEALSALLADHPEAPEAQALQAVVAQVQKTPPQHQSYSHLDCGFFLLSAPDQPVQSPEEAYFKLQLISQRKVKPHGVLLDGAFRVLSNLAWTNQGPILPEDLEEVRIQALLSGQPLQVSHVDKFPYLVNYHLPSGVRIASGAQVRLGAYLGEGTTIMQAGFVNFNAGTEGQAMVEGRISAGVFVGDKTDIGGGASIMGTLSGGNTHVIEIGSQCLLGANAGTGISLGDGCTLAAGLYLTAGTKVSLYNQTGQPLNLAGEVVEHGQNRVHARELSGRGFLLFYQDSVSGEVVCKPNPRTIALNPELHSHN</sequence>
<dbReference type="Proteomes" id="UP000231019">
    <property type="component" value="Unassembled WGS sequence"/>
</dbReference>
<feature type="domain" description="2,3,4,5-tetrahydropyridine-2,6-dicarboxylate N-succinyltransferase middle" evidence="7">
    <location>
        <begin position="116"/>
        <end position="155"/>
    </location>
</feature>
<reference evidence="8 9" key="1">
    <citation type="submission" date="2017-09" db="EMBL/GenBank/DDBJ databases">
        <title>Depth-based differentiation of microbial function through sediment-hosted aquifers and enrichment of novel symbionts in the deep terrestrial subsurface.</title>
        <authorList>
            <person name="Probst A.J."/>
            <person name="Ladd B."/>
            <person name="Jarett J.K."/>
            <person name="Geller-Mcgrath D.E."/>
            <person name="Sieber C.M."/>
            <person name="Emerson J.B."/>
            <person name="Anantharaman K."/>
            <person name="Thomas B.C."/>
            <person name="Malmstrom R."/>
            <person name="Stieglmeier M."/>
            <person name="Klingl A."/>
            <person name="Woyke T."/>
            <person name="Ryan C.M."/>
            <person name="Banfield J.F."/>
        </authorList>
    </citation>
    <scope>NUCLEOTIDE SEQUENCE [LARGE SCALE GENOMIC DNA]</scope>
    <source>
        <strain evidence="8">CG17_big_fil_post_rev_8_21_14_2_50_48_46</strain>
    </source>
</reference>
<evidence type="ECO:0000256" key="5">
    <source>
        <dbReference type="ARBA" id="ARBA00023154"/>
    </source>
</evidence>